<dbReference type="GO" id="GO:0005789">
    <property type="term" value="C:endoplasmic reticulum membrane"/>
    <property type="evidence" value="ECO:0007669"/>
    <property type="project" value="UniProtKB-SubCell"/>
</dbReference>
<accession>A0A7R9Q925</accession>
<keyword evidence="10 13" id="KW-0472">Membrane</keyword>
<feature type="active site" description="Proton donor" evidence="11">
    <location>
        <position position="141"/>
    </location>
</feature>
<name>A0A7R9Q925_9ACAR</name>
<feature type="transmembrane region" description="Helical" evidence="13">
    <location>
        <begin position="220"/>
        <end position="239"/>
    </location>
</feature>
<feature type="transmembrane region" description="Helical" evidence="13">
    <location>
        <begin position="44"/>
        <end position="65"/>
    </location>
</feature>
<evidence type="ECO:0000256" key="2">
    <source>
        <dbReference type="ARBA" id="ARBA00004742"/>
    </source>
</evidence>
<evidence type="ECO:0000256" key="12">
    <source>
        <dbReference type="PIRSR" id="PIRSR000905-2"/>
    </source>
</evidence>
<dbReference type="GO" id="GO:0004346">
    <property type="term" value="F:glucose-6-phosphatase activity"/>
    <property type="evidence" value="ECO:0007669"/>
    <property type="project" value="UniProtKB-EC"/>
</dbReference>
<dbReference type="Pfam" id="PF01569">
    <property type="entry name" value="PAP2"/>
    <property type="match status" value="1"/>
</dbReference>
<feature type="transmembrane region" description="Helical" evidence="13">
    <location>
        <begin position="278"/>
        <end position="300"/>
    </location>
</feature>
<feature type="transmembrane region" description="Helical" evidence="13">
    <location>
        <begin position="315"/>
        <end position="333"/>
    </location>
</feature>
<gene>
    <name evidence="15" type="ORF">OSB1V03_LOCUS16799</name>
</gene>
<dbReference type="EC" id="3.1.3.9" evidence="4"/>
<feature type="transmembrane region" description="Helical" evidence="13">
    <location>
        <begin position="140"/>
        <end position="157"/>
    </location>
</feature>
<evidence type="ECO:0000256" key="9">
    <source>
        <dbReference type="ARBA" id="ARBA00022989"/>
    </source>
</evidence>
<keyword evidence="8" id="KW-0256">Endoplasmic reticulum</keyword>
<keyword evidence="7" id="KW-0378">Hydrolase</keyword>
<dbReference type="InterPro" id="IPR000326">
    <property type="entry name" value="PAP2/HPO"/>
</dbReference>
<dbReference type="SUPFAM" id="SSF48317">
    <property type="entry name" value="Acid phosphatase/Vanadium-dependent haloperoxidase"/>
    <property type="match status" value="1"/>
</dbReference>
<evidence type="ECO:0000256" key="1">
    <source>
        <dbReference type="ARBA" id="ARBA00004477"/>
    </source>
</evidence>
<dbReference type="GO" id="GO:0051156">
    <property type="term" value="P:glucose 6-phosphate metabolic process"/>
    <property type="evidence" value="ECO:0007669"/>
    <property type="project" value="TreeGrafter"/>
</dbReference>
<feature type="binding site" evidence="12">
    <location>
        <position position="85"/>
    </location>
    <ligand>
        <name>substrate</name>
    </ligand>
</feature>
<dbReference type="PANTHER" id="PTHR12591:SF0">
    <property type="entry name" value="FI19814P1"/>
    <property type="match status" value="1"/>
</dbReference>
<evidence type="ECO:0000256" key="11">
    <source>
        <dbReference type="PIRSR" id="PIRSR000905-1"/>
    </source>
</evidence>
<dbReference type="UniPathway" id="UPA00138"/>
<evidence type="ECO:0000256" key="10">
    <source>
        <dbReference type="ARBA" id="ARBA00023136"/>
    </source>
</evidence>
<protein>
    <recommendedName>
        <fullName evidence="4">glucose-6-phosphatase</fullName>
        <ecNumber evidence="4">3.1.3.9</ecNumber>
    </recommendedName>
</protein>
<dbReference type="Proteomes" id="UP000759131">
    <property type="component" value="Unassembled WGS sequence"/>
</dbReference>
<dbReference type="EMBL" id="CAJPIZ010019191">
    <property type="protein sequence ID" value="CAG2116844.1"/>
    <property type="molecule type" value="Genomic_DNA"/>
</dbReference>
<feature type="binding site" evidence="12">
    <location>
        <position position="186"/>
    </location>
    <ligand>
        <name>substrate</name>
    </ligand>
</feature>
<evidence type="ECO:0000256" key="7">
    <source>
        <dbReference type="ARBA" id="ARBA00022801"/>
    </source>
</evidence>
<reference evidence="15" key="1">
    <citation type="submission" date="2020-11" db="EMBL/GenBank/DDBJ databases">
        <authorList>
            <person name="Tran Van P."/>
        </authorList>
    </citation>
    <scope>NUCLEOTIDE SEQUENCE</scope>
</reference>
<evidence type="ECO:0000256" key="13">
    <source>
        <dbReference type="SAM" id="Phobius"/>
    </source>
</evidence>
<proteinExistence type="inferred from homology"/>
<dbReference type="EMBL" id="OC873766">
    <property type="protein sequence ID" value="CAD7636956.1"/>
    <property type="molecule type" value="Genomic_DNA"/>
</dbReference>
<evidence type="ECO:0000259" key="14">
    <source>
        <dbReference type="SMART" id="SM00014"/>
    </source>
</evidence>
<dbReference type="PANTHER" id="PTHR12591">
    <property type="entry name" value="GLUCOSE-6-PHOSPHATASE"/>
    <property type="match status" value="1"/>
</dbReference>
<keyword evidence="6 13" id="KW-0812">Transmembrane</keyword>
<comment type="similarity">
    <text evidence="3">Belongs to the glucose-6-phosphatase family.</text>
</comment>
<evidence type="ECO:0000313" key="15">
    <source>
        <dbReference type="EMBL" id="CAD7636956.1"/>
    </source>
</evidence>
<dbReference type="GO" id="GO:0006094">
    <property type="term" value="P:gluconeogenesis"/>
    <property type="evidence" value="ECO:0007669"/>
    <property type="project" value="UniProtKB-UniPathway"/>
</dbReference>
<evidence type="ECO:0000256" key="5">
    <source>
        <dbReference type="ARBA" id="ARBA00022432"/>
    </source>
</evidence>
<sequence>MLDTIVDKFRLYEVLAMSSFQSHLSLLEPIFIFASNLGDPQNGYVLYFVFGFIFVSHSAAFKMLWTAVLSEWLNLILKWTFNDERPYWWAPMAAQHLAATNHSHYFQDVTTDYEYARQLNRLRLKQFPITCETGPGFPSGHVMCSAAVWFSLIIQLIKHKVIASRRQRLFTRIAFISTLMLVSLGRIYISAHFPDQCLIGLFAGIVLAVMVEKLVDIQRLALGGHILISMLLMAIAYAFHECLNRFGGQSGADWSLELAKLYCADINNVKADTSPLYVVWRASGAAVGIGVAFTQVLPLVNKNNYLSVARNKNNFTVRLINTIVSTVAVVIYVNYSRPEPTFGDQIGRFYGKSFVQFLFIPIVGLVSVLLNDKIMRFYFNRVHINSNN</sequence>
<dbReference type="InterPro" id="IPR036938">
    <property type="entry name" value="PAP2/HPO_sf"/>
</dbReference>
<feature type="active site" description="Nucleophile" evidence="11">
    <location>
        <position position="192"/>
    </location>
</feature>
<evidence type="ECO:0000256" key="3">
    <source>
        <dbReference type="ARBA" id="ARBA00009266"/>
    </source>
</evidence>
<evidence type="ECO:0000256" key="8">
    <source>
        <dbReference type="ARBA" id="ARBA00022824"/>
    </source>
</evidence>
<evidence type="ECO:0000256" key="4">
    <source>
        <dbReference type="ARBA" id="ARBA00012634"/>
    </source>
</evidence>
<feature type="transmembrane region" description="Helical" evidence="13">
    <location>
        <begin position="169"/>
        <end position="187"/>
    </location>
</feature>
<comment type="subcellular location">
    <subcellularLocation>
        <location evidence="1">Endoplasmic reticulum membrane</location>
        <topology evidence="1">Multi-pass membrane protein</topology>
    </subcellularLocation>
</comment>
<dbReference type="PIRSF" id="PIRSF000905">
    <property type="entry name" value="Glucose-6-phosphatase"/>
    <property type="match status" value="1"/>
</dbReference>
<dbReference type="InterPro" id="IPR016275">
    <property type="entry name" value="Glucose-6-phosphatase"/>
</dbReference>
<feature type="transmembrane region" description="Helical" evidence="13">
    <location>
        <begin position="353"/>
        <end position="371"/>
    </location>
</feature>
<keyword evidence="16" id="KW-1185">Reference proteome</keyword>
<dbReference type="Gene3D" id="1.20.144.10">
    <property type="entry name" value="Phosphatidic acid phosphatase type 2/haloperoxidase"/>
    <property type="match status" value="1"/>
</dbReference>
<keyword evidence="5" id="KW-0312">Gluconeogenesis</keyword>
<feature type="transmembrane region" description="Helical" evidence="13">
    <location>
        <begin position="193"/>
        <end position="211"/>
    </location>
</feature>
<dbReference type="SMART" id="SM00014">
    <property type="entry name" value="acidPPc"/>
    <property type="match status" value="1"/>
</dbReference>
<organism evidence="15">
    <name type="scientific">Medioppia subpectinata</name>
    <dbReference type="NCBI Taxonomy" id="1979941"/>
    <lineage>
        <taxon>Eukaryota</taxon>
        <taxon>Metazoa</taxon>
        <taxon>Ecdysozoa</taxon>
        <taxon>Arthropoda</taxon>
        <taxon>Chelicerata</taxon>
        <taxon>Arachnida</taxon>
        <taxon>Acari</taxon>
        <taxon>Acariformes</taxon>
        <taxon>Sarcoptiformes</taxon>
        <taxon>Oribatida</taxon>
        <taxon>Brachypylina</taxon>
        <taxon>Oppioidea</taxon>
        <taxon>Oppiidae</taxon>
        <taxon>Medioppia</taxon>
    </lineage>
</organism>
<comment type="pathway">
    <text evidence="2">Carbohydrate biosynthesis; gluconeogenesis.</text>
</comment>
<evidence type="ECO:0000256" key="6">
    <source>
        <dbReference type="ARBA" id="ARBA00022692"/>
    </source>
</evidence>
<evidence type="ECO:0000313" key="16">
    <source>
        <dbReference type="Proteomes" id="UP000759131"/>
    </source>
</evidence>
<keyword evidence="9 13" id="KW-1133">Transmembrane helix</keyword>
<feature type="domain" description="Phosphatidic acid phosphatase type 2/haloperoxidase" evidence="14">
    <location>
        <begin position="60"/>
        <end position="212"/>
    </location>
</feature>
<dbReference type="AlphaFoldDB" id="A0A7R9Q925"/>
<dbReference type="OrthoDB" id="6478519at2759"/>